<keyword evidence="3" id="KW-1185">Reference proteome</keyword>
<evidence type="ECO:0000259" key="1">
    <source>
        <dbReference type="Pfam" id="PF14082"/>
    </source>
</evidence>
<evidence type="ECO:0000313" key="3">
    <source>
        <dbReference type="Proteomes" id="UP000294887"/>
    </source>
</evidence>
<dbReference type="RefSeq" id="WP_131905843.1">
    <property type="nucleotide sequence ID" value="NZ_BAAAFU010000004.1"/>
</dbReference>
<dbReference type="InterPro" id="IPR025359">
    <property type="entry name" value="SduA_C"/>
</dbReference>
<name>A0A4R1F064_9GAMM</name>
<reference evidence="2 3" key="1">
    <citation type="submission" date="2019-03" db="EMBL/GenBank/DDBJ databases">
        <title>Genomic Encyclopedia of Type Strains, Phase IV (KMG-IV): sequencing the most valuable type-strain genomes for metagenomic binning, comparative biology and taxonomic classification.</title>
        <authorList>
            <person name="Goeker M."/>
        </authorList>
    </citation>
    <scope>NUCLEOTIDE SEQUENCE [LARGE SCALE GENOMIC DNA]</scope>
    <source>
        <strain evidence="2 3">DSM 24830</strain>
    </source>
</reference>
<dbReference type="Pfam" id="PF14082">
    <property type="entry name" value="SduA_C"/>
    <property type="match status" value="1"/>
</dbReference>
<sequence length="245" mass="28829">MESNENKDTTLADVISETLSDIEKNAPKLQNSIQQFHKLLDNCQNESEMQKFLEGSLYYLPGLRDLHNGVMEDTIVTKMPLGSDHITDFAFVSRNSMNMQYTLIEIEDPNKNIFTKGDQFSSYFNHALQQIKDWQLWFNKNGTYLDKSFNDIVNYRVDTSDDYKSFKAYLVYGRRSEINNRVRKDRWQNLEKSLGEELKVMSYDRLASNIECASSNTIDILTVFRHFESLKLRSYRKKTFYPKNI</sequence>
<dbReference type="Proteomes" id="UP000294887">
    <property type="component" value="Unassembled WGS sequence"/>
</dbReference>
<protein>
    <submittedName>
        <fullName evidence="2">Uncharacterized protein DUF4263</fullName>
    </submittedName>
</protein>
<dbReference type="OrthoDB" id="7061014at2"/>
<comment type="caution">
    <text evidence="2">The sequence shown here is derived from an EMBL/GenBank/DDBJ whole genome shotgun (WGS) entry which is preliminary data.</text>
</comment>
<evidence type="ECO:0000313" key="2">
    <source>
        <dbReference type="EMBL" id="TCJ87576.1"/>
    </source>
</evidence>
<accession>A0A4R1F064</accession>
<organism evidence="2 3">
    <name type="scientific">Cocleimonas flava</name>
    <dbReference type="NCBI Taxonomy" id="634765"/>
    <lineage>
        <taxon>Bacteria</taxon>
        <taxon>Pseudomonadati</taxon>
        <taxon>Pseudomonadota</taxon>
        <taxon>Gammaproteobacteria</taxon>
        <taxon>Thiotrichales</taxon>
        <taxon>Thiotrichaceae</taxon>
        <taxon>Cocleimonas</taxon>
    </lineage>
</organism>
<gene>
    <name evidence="2" type="ORF">EV695_2088</name>
</gene>
<dbReference type="AlphaFoldDB" id="A0A4R1F064"/>
<dbReference type="EMBL" id="SMFQ01000003">
    <property type="protein sequence ID" value="TCJ87576.1"/>
    <property type="molecule type" value="Genomic_DNA"/>
</dbReference>
<feature type="domain" description="Shedu protein SduA C-terminal" evidence="1">
    <location>
        <begin position="45"/>
        <end position="206"/>
    </location>
</feature>
<proteinExistence type="predicted"/>